<dbReference type="Pfam" id="PF07686">
    <property type="entry name" value="V-set"/>
    <property type="match status" value="1"/>
</dbReference>
<proteinExistence type="predicted"/>
<reference evidence="11" key="2">
    <citation type="submission" date="2025-08" db="UniProtKB">
        <authorList>
            <consortium name="Ensembl"/>
        </authorList>
    </citation>
    <scope>IDENTIFICATION</scope>
</reference>
<dbReference type="InterPro" id="IPR013106">
    <property type="entry name" value="Ig_V-set"/>
</dbReference>
<feature type="domain" description="Ig-like" evidence="10">
    <location>
        <begin position="42"/>
        <end position="108"/>
    </location>
</feature>
<dbReference type="SUPFAM" id="SSF48726">
    <property type="entry name" value="Immunoglobulin"/>
    <property type="match status" value="1"/>
</dbReference>
<dbReference type="Proteomes" id="UP000314980">
    <property type="component" value="Unassembled WGS sequence"/>
</dbReference>
<organism evidence="11 12">
    <name type="scientific">Lates calcarifer</name>
    <name type="common">Barramundi</name>
    <name type="synonym">Holocentrus calcarifer</name>
    <dbReference type="NCBI Taxonomy" id="8187"/>
    <lineage>
        <taxon>Eukaryota</taxon>
        <taxon>Metazoa</taxon>
        <taxon>Chordata</taxon>
        <taxon>Craniata</taxon>
        <taxon>Vertebrata</taxon>
        <taxon>Euteleostomi</taxon>
        <taxon>Actinopterygii</taxon>
        <taxon>Neopterygii</taxon>
        <taxon>Teleostei</taxon>
        <taxon>Neoteleostei</taxon>
        <taxon>Acanthomorphata</taxon>
        <taxon>Carangaria</taxon>
        <taxon>Carangaria incertae sedis</taxon>
        <taxon>Centropomidae</taxon>
        <taxon>Lates</taxon>
    </lineage>
</organism>
<keyword evidence="5 8" id="KW-0472">Membrane</keyword>
<keyword evidence="8" id="KW-1133">Transmembrane helix</keyword>
<dbReference type="GO" id="GO:0009617">
    <property type="term" value="P:response to bacterium"/>
    <property type="evidence" value="ECO:0007669"/>
    <property type="project" value="TreeGrafter"/>
</dbReference>
<feature type="chain" id="PRO_5021506587" description="Ig-like domain-containing protein" evidence="9">
    <location>
        <begin position="22"/>
        <end position="218"/>
    </location>
</feature>
<keyword evidence="2" id="KW-1003">Cell membrane</keyword>
<dbReference type="InterPro" id="IPR007110">
    <property type="entry name" value="Ig-like_dom"/>
</dbReference>
<evidence type="ECO:0000256" key="6">
    <source>
        <dbReference type="ARBA" id="ARBA00023157"/>
    </source>
</evidence>
<dbReference type="AlphaFoldDB" id="A0A4W6DHL8"/>
<dbReference type="GeneTree" id="ENSGT00950000182968"/>
<keyword evidence="12" id="KW-1185">Reference proteome</keyword>
<reference evidence="11" key="3">
    <citation type="submission" date="2025-09" db="UniProtKB">
        <authorList>
            <consortium name="Ensembl"/>
        </authorList>
    </citation>
    <scope>IDENTIFICATION</scope>
</reference>
<evidence type="ECO:0000313" key="11">
    <source>
        <dbReference type="Ensembl" id="ENSLCAP00010024430.1"/>
    </source>
</evidence>
<dbReference type="GO" id="GO:0005886">
    <property type="term" value="C:plasma membrane"/>
    <property type="evidence" value="ECO:0007669"/>
    <property type="project" value="UniProtKB-SubCell"/>
</dbReference>
<evidence type="ECO:0000256" key="9">
    <source>
        <dbReference type="SAM" id="SignalP"/>
    </source>
</evidence>
<evidence type="ECO:0000313" key="12">
    <source>
        <dbReference type="Proteomes" id="UP000314980"/>
    </source>
</evidence>
<evidence type="ECO:0000256" key="8">
    <source>
        <dbReference type="SAM" id="Phobius"/>
    </source>
</evidence>
<dbReference type="InterPro" id="IPR013783">
    <property type="entry name" value="Ig-like_fold"/>
</dbReference>
<keyword evidence="6" id="KW-1015">Disulfide bond</keyword>
<name>A0A4W6DHL8_LATCA</name>
<protein>
    <recommendedName>
        <fullName evidence="10">Ig-like domain-containing protein</fullName>
    </recommendedName>
</protein>
<dbReference type="Gene3D" id="2.60.40.10">
    <property type="entry name" value="Immunoglobulins"/>
    <property type="match status" value="1"/>
</dbReference>
<evidence type="ECO:0000256" key="5">
    <source>
        <dbReference type="ARBA" id="ARBA00023136"/>
    </source>
</evidence>
<feature type="signal peptide" evidence="9">
    <location>
        <begin position="1"/>
        <end position="21"/>
    </location>
</feature>
<accession>A0A4W6DHL8</accession>
<evidence type="ECO:0000259" key="10">
    <source>
        <dbReference type="PROSITE" id="PS50835"/>
    </source>
</evidence>
<evidence type="ECO:0000256" key="7">
    <source>
        <dbReference type="ARBA" id="ARBA00023180"/>
    </source>
</evidence>
<dbReference type="PANTHER" id="PTHR19433:SF127">
    <property type="entry name" value="NITR9"/>
    <property type="match status" value="1"/>
</dbReference>
<dbReference type="InterPro" id="IPR003599">
    <property type="entry name" value="Ig_sub"/>
</dbReference>
<keyword evidence="7" id="KW-0325">Glycoprotein</keyword>
<comment type="subcellular location">
    <subcellularLocation>
        <location evidence="1">Cell membrane</location>
    </subcellularLocation>
</comment>
<evidence type="ECO:0000256" key="4">
    <source>
        <dbReference type="ARBA" id="ARBA00022859"/>
    </source>
</evidence>
<evidence type="ECO:0000256" key="2">
    <source>
        <dbReference type="ARBA" id="ARBA00022475"/>
    </source>
</evidence>
<feature type="transmembrane region" description="Helical" evidence="8">
    <location>
        <begin position="131"/>
        <end position="153"/>
    </location>
</feature>
<keyword evidence="3 9" id="KW-0732">Signal</keyword>
<keyword evidence="8" id="KW-0812">Transmembrane</keyword>
<evidence type="ECO:0000256" key="1">
    <source>
        <dbReference type="ARBA" id="ARBA00004236"/>
    </source>
</evidence>
<dbReference type="GO" id="GO:0002376">
    <property type="term" value="P:immune system process"/>
    <property type="evidence" value="ECO:0007669"/>
    <property type="project" value="UniProtKB-KW"/>
</dbReference>
<keyword evidence="4" id="KW-0391">Immunity</keyword>
<evidence type="ECO:0000256" key="3">
    <source>
        <dbReference type="ARBA" id="ARBA00022729"/>
    </source>
</evidence>
<dbReference type="InterPro" id="IPR052051">
    <property type="entry name" value="TCR_complex_component"/>
</dbReference>
<dbReference type="CDD" id="cd00099">
    <property type="entry name" value="IgV"/>
    <property type="match status" value="1"/>
</dbReference>
<sequence>MTSLRFALYLTCLFLWRIGLATDLKLSTSVHQESRFISANVGDNVTLKCFYKGDVAAMFYWYKQTLGQKPRLVSSYYKHDKHGTFTEEFKNNTRFSLDTKDDSATYYCISCYAYKFEFGEGATLSSLDSRVYFLSGALAFTTILSVLLVFSLYTMNKRNSCQCTESQARFSVPSTANAEGYQDADHLHYAALRHHRVNRTRRQKDDTSSQCVYSTIRQ</sequence>
<dbReference type="PANTHER" id="PTHR19433">
    <property type="entry name" value="T-CELL RECEPTOR ALPHA CHAIN V REGION-RELATED"/>
    <property type="match status" value="1"/>
</dbReference>
<dbReference type="Ensembl" id="ENSLCAT00010024963.1">
    <property type="protein sequence ID" value="ENSLCAP00010024430.1"/>
    <property type="gene ID" value="ENSLCAG00010011445.1"/>
</dbReference>
<dbReference type="SMART" id="SM00409">
    <property type="entry name" value="IG"/>
    <property type="match status" value="1"/>
</dbReference>
<reference evidence="12" key="1">
    <citation type="submission" date="2015-09" db="EMBL/GenBank/DDBJ databases">
        <authorList>
            <person name="Sai Rama Sridatta P."/>
        </authorList>
    </citation>
    <scope>NUCLEOTIDE SEQUENCE [LARGE SCALE GENOMIC DNA]</scope>
</reference>
<dbReference type="InterPro" id="IPR036179">
    <property type="entry name" value="Ig-like_dom_sf"/>
</dbReference>
<dbReference type="PROSITE" id="PS50835">
    <property type="entry name" value="IG_LIKE"/>
    <property type="match status" value="1"/>
</dbReference>